<dbReference type="EMBL" id="JBHSIU010000019">
    <property type="protein sequence ID" value="MFC4999943.1"/>
    <property type="molecule type" value="Genomic_DNA"/>
</dbReference>
<comment type="caution">
    <text evidence="2">The sequence shown here is derived from an EMBL/GenBank/DDBJ whole genome shotgun (WGS) entry which is preliminary data.</text>
</comment>
<dbReference type="Proteomes" id="UP001595912">
    <property type="component" value="Unassembled WGS sequence"/>
</dbReference>
<feature type="region of interest" description="Disordered" evidence="1">
    <location>
        <begin position="1"/>
        <end position="43"/>
    </location>
</feature>
<reference evidence="3" key="1">
    <citation type="journal article" date="2019" name="Int. J. Syst. Evol. Microbiol.">
        <title>The Global Catalogue of Microorganisms (GCM) 10K type strain sequencing project: providing services to taxonomists for standard genome sequencing and annotation.</title>
        <authorList>
            <consortium name="The Broad Institute Genomics Platform"/>
            <consortium name="The Broad Institute Genome Sequencing Center for Infectious Disease"/>
            <person name="Wu L."/>
            <person name="Ma J."/>
        </authorList>
    </citation>
    <scope>NUCLEOTIDE SEQUENCE [LARGE SCALE GENOMIC DNA]</scope>
    <source>
        <strain evidence="3">CGMCC 4.7152</strain>
    </source>
</reference>
<gene>
    <name evidence="2" type="ORF">ACFPIJ_19135</name>
</gene>
<evidence type="ECO:0000256" key="1">
    <source>
        <dbReference type="SAM" id="MobiDB-lite"/>
    </source>
</evidence>
<organism evidence="2 3">
    <name type="scientific">Dactylosporangium cerinum</name>
    <dbReference type="NCBI Taxonomy" id="1434730"/>
    <lineage>
        <taxon>Bacteria</taxon>
        <taxon>Bacillati</taxon>
        <taxon>Actinomycetota</taxon>
        <taxon>Actinomycetes</taxon>
        <taxon>Micromonosporales</taxon>
        <taxon>Micromonosporaceae</taxon>
        <taxon>Dactylosporangium</taxon>
    </lineage>
</organism>
<name>A0ABV9VXK7_9ACTN</name>
<proteinExistence type="predicted"/>
<feature type="compositionally biased region" description="Polar residues" evidence="1">
    <location>
        <begin position="14"/>
        <end position="36"/>
    </location>
</feature>
<protein>
    <submittedName>
        <fullName evidence="2">Uncharacterized protein</fullName>
    </submittedName>
</protein>
<evidence type="ECO:0000313" key="2">
    <source>
        <dbReference type="EMBL" id="MFC4999943.1"/>
    </source>
</evidence>
<evidence type="ECO:0000313" key="3">
    <source>
        <dbReference type="Proteomes" id="UP001595912"/>
    </source>
</evidence>
<keyword evidence="3" id="KW-1185">Reference proteome</keyword>
<accession>A0ABV9VXK7</accession>
<dbReference type="RefSeq" id="WP_380116499.1">
    <property type="nucleotide sequence ID" value="NZ_JBHSIU010000019.1"/>
</dbReference>
<sequence length="62" mass="6306">MSADGASRIVPSSLIRSRSTGPSVFSSSKPAYTSGCSAGGTMRTRRIAVQAAGGSRKTISRS</sequence>